<dbReference type="InterPro" id="IPR005025">
    <property type="entry name" value="FMN_Rdtase-like_dom"/>
</dbReference>
<sequence>MSDVNILIINASPRKYGDSTKLSAIAEKGVLDAGGKPEKIFLYDYNIKECMGCVSDDQKICRFPCIIRDDDFNMLGEKVLGSDGFIVVSPIYWYSVPGRLKNFIDRMTSMENMIVHIGRSLLEGKVAGFIVTGSDSGSLLEIAYLMVVMNSMGIHIPAWALAYHHSMEEVLNDEQAVRDSYNVGFIVTIAAKMLKERKQWYKSDVDIEELRKIASKSIEGYIEDKRLRLQFYRQALSREDNEG</sequence>
<dbReference type="STRING" id="399550.Smar_0202"/>
<evidence type="ECO:0000259" key="4">
    <source>
        <dbReference type="Pfam" id="PF03358"/>
    </source>
</evidence>
<dbReference type="PANTHER" id="PTHR43278:SF1">
    <property type="entry name" value="IRON-SULFUR FLAVOPROTEIN MJ1083"/>
    <property type="match status" value="1"/>
</dbReference>
<evidence type="ECO:0000313" key="5">
    <source>
        <dbReference type="EMBL" id="ABN69315.1"/>
    </source>
</evidence>
<dbReference type="GeneID" id="4908098"/>
<protein>
    <submittedName>
        <fullName evidence="5">NADPH-dependent FMN reductase</fullName>
    </submittedName>
</protein>
<gene>
    <name evidence="5" type="ordered locus">Smar_0202</name>
</gene>
<dbReference type="PANTHER" id="PTHR43278">
    <property type="entry name" value="NAD(P)H-DEPENDENT FMN-CONTAINING OXIDOREDUCTASE YWQN-RELATED"/>
    <property type="match status" value="1"/>
</dbReference>
<evidence type="ECO:0000256" key="2">
    <source>
        <dbReference type="ARBA" id="ARBA00022643"/>
    </source>
</evidence>
<dbReference type="Pfam" id="PF03358">
    <property type="entry name" value="FMN_red"/>
    <property type="match status" value="1"/>
</dbReference>
<name>A3DL05_STAMF</name>
<reference evidence="6" key="1">
    <citation type="journal article" date="2009" name="BMC Genomics">
        <title>The complete genome sequence of Staphylothermus marinus reveals differences in sulfur metabolism among heterotrophic Crenarchaeota.</title>
        <authorList>
            <person name="Anderson I.J."/>
            <person name="Dharmarajan L."/>
            <person name="Rodriguez J."/>
            <person name="Hooper S."/>
            <person name="Porat I."/>
            <person name="Ulrich L.E."/>
            <person name="Elkins J.G."/>
            <person name="Mavromatis K."/>
            <person name="Sun H."/>
            <person name="Land M."/>
            <person name="Lapidus A."/>
            <person name="Lucas S."/>
            <person name="Barry K."/>
            <person name="Huber H."/>
            <person name="Zhulin I.B."/>
            <person name="Whitman W.B."/>
            <person name="Mukhopadhyay B."/>
            <person name="Woese C."/>
            <person name="Bristow J."/>
            <person name="Kyrpides N."/>
        </authorList>
    </citation>
    <scope>NUCLEOTIDE SEQUENCE [LARGE SCALE GENOMIC DNA]</scope>
    <source>
        <strain evidence="6">ATCC 43588 / DSM 3639 / JCM 9404 / F1</strain>
    </source>
</reference>
<comment type="similarity">
    <text evidence="3">Belongs to the SsuE family. Isf subfamily.</text>
</comment>
<reference evidence="5 6" key="2">
    <citation type="journal article" date="2009" name="Stand. Genomic Sci.">
        <title>Complete genome sequence of Staphylothermus marinus Stetter and Fiala 1986 type strain F1.</title>
        <authorList>
            <person name="Anderson I.J."/>
            <person name="Sun H."/>
            <person name="Lapidus A."/>
            <person name="Copeland A."/>
            <person name="Glavina Del Rio T."/>
            <person name="Tice H."/>
            <person name="Dalin E."/>
            <person name="Lucas S."/>
            <person name="Barry K."/>
            <person name="Land M."/>
            <person name="Richardson P."/>
            <person name="Huber H."/>
            <person name="Kyrpides N.C."/>
        </authorList>
    </citation>
    <scope>NUCLEOTIDE SEQUENCE [LARGE SCALE GENOMIC DNA]</scope>
    <source>
        <strain evidence="6">ATCC 43588 / DSM 3639 / JCM 9404 / F1</strain>
    </source>
</reference>
<organism evidence="5 6">
    <name type="scientific">Staphylothermus marinus (strain ATCC 43588 / DSM 3639 / JCM 9404 / F1)</name>
    <dbReference type="NCBI Taxonomy" id="399550"/>
    <lineage>
        <taxon>Archaea</taxon>
        <taxon>Thermoproteota</taxon>
        <taxon>Thermoprotei</taxon>
        <taxon>Desulfurococcales</taxon>
        <taxon>Desulfurococcaceae</taxon>
        <taxon>Staphylothermus</taxon>
    </lineage>
</organism>
<dbReference type="InterPro" id="IPR051796">
    <property type="entry name" value="ISF_SsuE-like"/>
</dbReference>
<dbReference type="SUPFAM" id="SSF52218">
    <property type="entry name" value="Flavoproteins"/>
    <property type="match status" value="1"/>
</dbReference>
<keyword evidence="6" id="KW-1185">Reference proteome</keyword>
<dbReference type="Proteomes" id="UP000000254">
    <property type="component" value="Chromosome"/>
</dbReference>
<evidence type="ECO:0000313" key="6">
    <source>
        <dbReference type="Proteomes" id="UP000000254"/>
    </source>
</evidence>
<dbReference type="InterPro" id="IPR029039">
    <property type="entry name" value="Flavoprotein-like_sf"/>
</dbReference>
<dbReference type="AlphaFoldDB" id="A3DL05"/>
<keyword evidence="2" id="KW-0288">FMN</keyword>
<dbReference type="EMBL" id="CP000575">
    <property type="protein sequence ID" value="ABN69315.1"/>
    <property type="molecule type" value="Genomic_DNA"/>
</dbReference>
<dbReference type="GO" id="GO:0016491">
    <property type="term" value="F:oxidoreductase activity"/>
    <property type="evidence" value="ECO:0007669"/>
    <property type="project" value="InterPro"/>
</dbReference>
<keyword evidence="1" id="KW-0285">Flavoprotein</keyword>
<dbReference type="eggNOG" id="arCOG02572">
    <property type="taxonomic scope" value="Archaea"/>
</dbReference>
<feature type="domain" description="NADPH-dependent FMN reductase-like" evidence="4">
    <location>
        <begin position="5"/>
        <end position="156"/>
    </location>
</feature>
<accession>A3DL05</accession>
<proteinExistence type="inferred from homology"/>
<dbReference type="RefSeq" id="WP_011838506.1">
    <property type="nucleotide sequence ID" value="NC_009033.1"/>
</dbReference>
<dbReference type="KEGG" id="smr:Smar_0202"/>
<evidence type="ECO:0000256" key="1">
    <source>
        <dbReference type="ARBA" id="ARBA00022630"/>
    </source>
</evidence>
<dbReference type="Gene3D" id="3.40.50.360">
    <property type="match status" value="1"/>
</dbReference>
<dbReference type="HOGENOM" id="CLU_050993_3_0_2"/>
<evidence type="ECO:0000256" key="3">
    <source>
        <dbReference type="ARBA" id="ARBA00038292"/>
    </source>
</evidence>